<dbReference type="GO" id="GO:0032934">
    <property type="term" value="F:sterol binding"/>
    <property type="evidence" value="ECO:0007669"/>
    <property type="project" value="TreeGrafter"/>
</dbReference>
<dbReference type="SMART" id="SM00233">
    <property type="entry name" value="PH"/>
    <property type="match status" value="1"/>
</dbReference>
<keyword evidence="4" id="KW-0445">Lipid transport</keyword>
<keyword evidence="3" id="KW-0597">Phosphoprotein</keyword>
<accession>A0A1I7YD71</accession>
<dbReference type="GO" id="GO:0005829">
    <property type="term" value="C:cytosol"/>
    <property type="evidence" value="ECO:0007669"/>
    <property type="project" value="TreeGrafter"/>
</dbReference>
<dbReference type="SUPFAM" id="SSF144000">
    <property type="entry name" value="Oxysterol-binding protein-like"/>
    <property type="match status" value="1"/>
</dbReference>
<keyword evidence="8" id="KW-1185">Reference proteome</keyword>
<feature type="region of interest" description="Disordered" evidence="6">
    <location>
        <begin position="377"/>
        <end position="402"/>
    </location>
</feature>
<feature type="compositionally biased region" description="Basic and acidic residues" evidence="6">
    <location>
        <begin position="441"/>
        <end position="450"/>
    </location>
</feature>
<comment type="similarity">
    <text evidence="1">Belongs to the OSBP family.</text>
</comment>
<keyword evidence="2" id="KW-0813">Transport</keyword>
<feature type="region of interest" description="Disordered" evidence="6">
    <location>
        <begin position="323"/>
        <end position="357"/>
    </location>
</feature>
<dbReference type="PANTHER" id="PTHR10972:SF205">
    <property type="entry name" value="OXYSTEROL-BINDING PROTEIN 1"/>
    <property type="match status" value="1"/>
</dbReference>
<dbReference type="GO" id="GO:0097038">
    <property type="term" value="C:perinuclear endoplasmic reticulum"/>
    <property type="evidence" value="ECO:0007669"/>
    <property type="project" value="TreeGrafter"/>
</dbReference>
<dbReference type="GO" id="GO:0120009">
    <property type="term" value="P:intermembrane lipid transfer"/>
    <property type="evidence" value="ECO:0007669"/>
    <property type="project" value="UniProtKB-ARBA"/>
</dbReference>
<dbReference type="Gene3D" id="2.40.160.120">
    <property type="match status" value="1"/>
</dbReference>
<evidence type="ECO:0000256" key="2">
    <source>
        <dbReference type="ARBA" id="ARBA00022448"/>
    </source>
</evidence>
<dbReference type="Pfam" id="PF01237">
    <property type="entry name" value="Oxysterol_BP"/>
    <property type="match status" value="1"/>
</dbReference>
<evidence type="ECO:0000313" key="8">
    <source>
        <dbReference type="Proteomes" id="UP000095287"/>
    </source>
</evidence>
<reference evidence="9" key="1">
    <citation type="submission" date="2016-11" db="UniProtKB">
        <authorList>
            <consortium name="WormBaseParasite"/>
        </authorList>
    </citation>
    <scope>IDENTIFICATION</scope>
</reference>
<dbReference type="Proteomes" id="UP000095287">
    <property type="component" value="Unplaced"/>
</dbReference>
<dbReference type="InterPro" id="IPR037239">
    <property type="entry name" value="OSBP_sf"/>
</dbReference>
<evidence type="ECO:0000256" key="3">
    <source>
        <dbReference type="ARBA" id="ARBA00022553"/>
    </source>
</evidence>
<dbReference type="InterPro" id="IPR001849">
    <property type="entry name" value="PH_domain"/>
</dbReference>
<dbReference type="GO" id="GO:0005886">
    <property type="term" value="C:plasma membrane"/>
    <property type="evidence" value="ECO:0007669"/>
    <property type="project" value="TreeGrafter"/>
</dbReference>
<dbReference type="AlphaFoldDB" id="A0A1I7YD71"/>
<dbReference type="InterPro" id="IPR000648">
    <property type="entry name" value="Oxysterol-bd"/>
</dbReference>
<evidence type="ECO:0000256" key="5">
    <source>
        <dbReference type="ARBA" id="ARBA00023121"/>
    </source>
</evidence>
<proteinExistence type="inferred from homology"/>
<dbReference type="Pfam" id="PF00169">
    <property type="entry name" value="PH"/>
    <property type="match status" value="1"/>
</dbReference>
<dbReference type="InterPro" id="IPR011993">
    <property type="entry name" value="PH-like_dom_sf"/>
</dbReference>
<protein>
    <submittedName>
        <fullName evidence="9">PH domain-containing protein</fullName>
    </submittedName>
</protein>
<evidence type="ECO:0000256" key="4">
    <source>
        <dbReference type="ARBA" id="ARBA00023055"/>
    </source>
</evidence>
<evidence type="ECO:0000256" key="1">
    <source>
        <dbReference type="ARBA" id="ARBA00008842"/>
    </source>
</evidence>
<name>A0A1I7YD71_9BILA</name>
<feature type="domain" description="PH" evidence="7">
    <location>
        <begin position="67"/>
        <end position="157"/>
    </location>
</feature>
<keyword evidence="5" id="KW-0446">Lipid-binding</keyword>
<evidence type="ECO:0000259" key="7">
    <source>
        <dbReference type="PROSITE" id="PS50003"/>
    </source>
</evidence>
<dbReference type="Gene3D" id="2.30.29.30">
    <property type="entry name" value="Pleckstrin-homology domain (PH domain)/Phosphotyrosine-binding domain (PTB)"/>
    <property type="match status" value="1"/>
</dbReference>
<dbReference type="FunFam" id="2.40.160.120:FF:000001">
    <property type="entry name" value="Oxysterol-binding protein"/>
    <property type="match status" value="1"/>
</dbReference>
<sequence>MTDRTPTAKPDGPTSQILRKITFWRRSNSTRSTEIDERCRDTYDNGGPLPLDDGSDEIRRFIAGQGVVIKSGYISRRRFKFGMFSKFFVLKDDGRFYCFKNERCDHQNGSLKLKEVFIVPQGKRSFSVASPHRVWNLKAKTNEDRDDWIEKLKLARACAQAKEENELEFLSIHQKIIGNANSLPEFNLTALKTTLHDLLKGVKSFDVQNNDLRKHYKQTPKSWFGFGKQEHEEDLQDCLIALSIKMSHVKTAAKKALEDVDNAHSASKRLLVENRYLREQRQRLIEQVEMQAKQLGLIEKATKSKGVKMNQKIRDELKKVEESYTNMPSDTSPIASETGSDLDSSARGSTRSSVDFVTAPNSMCPVASAIEYSCSAPSPESVSIEPLGEKKNESDSAKIEPITKTSEIVKLAAPAAPSRIPIPSAPTSTQSPPSDGSPVKETAKKQKEADVNSSKSESLRIRKQAQAAQKKASIPVQKAPLVVVRKGKRRTTIPPRREAGFALWSILKNALGKELSRIPLPVDFNEPISFIQRMTECLDNAHLLTRAAESSDPVEQLCYVAAFVVSCWCNTPFRTTKPFNPLWSETYECDRMDDLGWRSIAEQVSHHPPIGVIKAEGTGWDLEEDMQVCSQFQATAMRVYPEGLSTLLLKGNKRYSWTKRDVKTIVKGFIMGPLTLHNEGECTIVSHSNQLRCTLNLTKQSFFFSPDCRTFSGKIMDRGGKQLAKVEGNWTTHFDIVQGKARTRIWSKPVAAPGQEKVYNFSRFTIEMNEPEAGVAPTDSRLRPDMRLMEEGDWDKANAEKAGLEQKQREVMKQYTAEVESGKKVLERPVWFKKIVSPENGSVHYRYQNRYWSAKQKGDWSMCPEIYFNNK</sequence>
<dbReference type="PROSITE" id="PS50003">
    <property type="entry name" value="PH_DOMAIN"/>
    <property type="match status" value="1"/>
</dbReference>
<feature type="compositionally biased region" description="Basic and acidic residues" evidence="6">
    <location>
        <begin position="387"/>
        <end position="398"/>
    </location>
</feature>
<dbReference type="PANTHER" id="PTHR10972">
    <property type="entry name" value="OXYSTEROL-BINDING PROTEIN-RELATED"/>
    <property type="match status" value="1"/>
</dbReference>
<feature type="region of interest" description="Disordered" evidence="6">
    <location>
        <begin position="415"/>
        <end position="460"/>
    </location>
</feature>
<dbReference type="SUPFAM" id="SSF50729">
    <property type="entry name" value="PH domain-like"/>
    <property type="match status" value="1"/>
</dbReference>
<evidence type="ECO:0000313" key="9">
    <source>
        <dbReference type="WBParaSite" id="L893_g15187.t1"/>
    </source>
</evidence>
<organism evidence="8 9">
    <name type="scientific">Steinernema glaseri</name>
    <dbReference type="NCBI Taxonomy" id="37863"/>
    <lineage>
        <taxon>Eukaryota</taxon>
        <taxon>Metazoa</taxon>
        <taxon>Ecdysozoa</taxon>
        <taxon>Nematoda</taxon>
        <taxon>Chromadorea</taxon>
        <taxon>Rhabditida</taxon>
        <taxon>Tylenchina</taxon>
        <taxon>Panagrolaimomorpha</taxon>
        <taxon>Strongyloidoidea</taxon>
        <taxon>Steinernematidae</taxon>
        <taxon>Steinernema</taxon>
    </lineage>
</organism>
<feature type="compositionally biased region" description="Low complexity" evidence="6">
    <location>
        <begin position="415"/>
        <end position="434"/>
    </location>
</feature>
<dbReference type="WBParaSite" id="L893_g15187.t1">
    <property type="protein sequence ID" value="L893_g15187.t1"/>
    <property type="gene ID" value="L893_g15187"/>
</dbReference>
<evidence type="ECO:0000256" key="6">
    <source>
        <dbReference type="SAM" id="MobiDB-lite"/>
    </source>
</evidence>